<evidence type="ECO:0000313" key="8">
    <source>
        <dbReference type="EMBL" id="BBE20643.1"/>
    </source>
</evidence>
<dbReference type="Pfam" id="PF03279">
    <property type="entry name" value="Lip_A_acyltrans"/>
    <property type="match status" value="1"/>
</dbReference>
<dbReference type="EMBL" id="AP018694">
    <property type="protein sequence ID" value="BBE20643.1"/>
    <property type="molecule type" value="Genomic_DNA"/>
</dbReference>
<keyword evidence="7" id="KW-1133">Transmembrane helix</keyword>
<dbReference type="PANTHER" id="PTHR30606">
    <property type="entry name" value="LIPID A BIOSYNTHESIS LAUROYL ACYLTRANSFERASE"/>
    <property type="match status" value="1"/>
</dbReference>
<dbReference type="GO" id="GO:0009247">
    <property type="term" value="P:glycolipid biosynthetic process"/>
    <property type="evidence" value="ECO:0007669"/>
    <property type="project" value="UniProtKB-ARBA"/>
</dbReference>
<dbReference type="GO" id="GO:0005886">
    <property type="term" value="C:plasma membrane"/>
    <property type="evidence" value="ECO:0007669"/>
    <property type="project" value="UniProtKB-SubCell"/>
</dbReference>
<dbReference type="GO" id="GO:0016746">
    <property type="term" value="F:acyltransferase activity"/>
    <property type="evidence" value="ECO:0007669"/>
    <property type="project" value="UniProtKB-KW"/>
</dbReference>
<keyword evidence="4" id="KW-0808">Transferase</keyword>
<feature type="transmembrane region" description="Helical" evidence="7">
    <location>
        <begin position="20"/>
        <end position="39"/>
    </location>
</feature>
<dbReference type="AlphaFoldDB" id="A0A5K7SGJ2"/>
<dbReference type="Proteomes" id="UP001193389">
    <property type="component" value="Chromosome"/>
</dbReference>
<name>A0A5K7SGJ2_9BACT</name>
<protein>
    <submittedName>
        <fullName evidence="8">Lipid A biosynthesis lauroyl acyltransferase</fullName>
    </submittedName>
</protein>
<accession>A0A5K7SGJ2</accession>
<dbReference type="InterPro" id="IPR004960">
    <property type="entry name" value="LipA_acyltrans"/>
</dbReference>
<evidence type="ECO:0000256" key="6">
    <source>
        <dbReference type="ARBA" id="ARBA00023315"/>
    </source>
</evidence>
<keyword evidence="2" id="KW-1003">Cell membrane</keyword>
<keyword evidence="3" id="KW-0997">Cell inner membrane</keyword>
<proteinExistence type="predicted"/>
<evidence type="ECO:0000256" key="1">
    <source>
        <dbReference type="ARBA" id="ARBA00004533"/>
    </source>
</evidence>
<keyword evidence="7" id="KW-0812">Transmembrane</keyword>
<reference evidence="8" key="1">
    <citation type="journal article" date="2020" name="Int. J. Syst. Evol. Microbiol.">
        <title>Aquipluma nitroreducens gen. nov. sp. nov., a novel facultatively anaerobic bacterium isolated from a freshwater lake.</title>
        <authorList>
            <person name="Watanabe M."/>
            <person name="Kojima H."/>
            <person name="Fukui M."/>
        </authorList>
    </citation>
    <scope>NUCLEOTIDE SEQUENCE</scope>
    <source>
        <strain evidence="8">MeG22</strain>
    </source>
</reference>
<sequence length="313" mass="37536">MNSFGDRLVVVLCKITSRLPFWIIFGLADIFYVFLYYIIGYRRKVVHENLVRSFPEKTPEEIKKITKKFYHHLTDLGFETVKFSRMTEKQIDDRLKVHNLDMYEEYYQQGKSMIVLGQHHNNWEWSGSMQRFIKAQFLVVYNPVRTNKKFENFLLQTRERFGAQSIPVNHSVRTALAFNQNERHSALMLAADQTPPANSQFWTTFLNQETAFFAGPMKIAKKTNLPIIFHHTRKVGRGRYEVFHYKLIENPAEFTSEEIMMAYVNKLEEVINAEPEYWLWSHRRWKHKRPANIELHEILMNHQDKKVIYRKKR</sequence>
<evidence type="ECO:0000256" key="4">
    <source>
        <dbReference type="ARBA" id="ARBA00022679"/>
    </source>
</evidence>
<gene>
    <name evidence="8" type="ORF">AQPE_4837</name>
</gene>
<evidence type="ECO:0000256" key="7">
    <source>
        <dbReference type="SAM" id="Phobius"/>
    </source>
</evidence>
<dbReference type="PANTHER" id="PTHR30606:SF10">
    <property type="entry name" value="PHOSPHATIDYLINOSITOL MANNOSIDE ACYLTRANSFERASE"/>
    <property type="match status" value="1"/>
</dbReference>
<evidence type="ECO:0000256" key="3">
    <source>
        <dbReference type="ARBA" id="ARBA00022519"/>
    </source>
</evidence>
<comment type="subcellular location">
    <subcellularLocation>
        <location evidence="1">Cell inner membrane</location>
    </subcellularLocation>
</comment>
<dbReference type="CDD" id="cd07984">
    <property type="entry name" value="LPLAT_LABLAT-like"/>
    <property type="match status" value="1"/>
</dbReference>
<evidence type="ECO:0000256" key="5">
    <source>
        <dbReference type="ARBA" id="ARBA00023136"/>
    </source>
</evidence>
<evidence type="ECO:0000256" key="2">
    <source>
        <dbReference type="ARBA" id="ARBA00022475"/>
    </source>
</evidence>
<dbReference type="KEGG" id="anf:AQPE_4837"/>
<keyword evidence="5 7" id="KW-0472">Membrane</keyword>
<keyword evidence="6 8" id="KW-0012">Acyltransferase</keyword>
<dbReference type="RefSeq" id="WP_318348769.1">
    <property type="nucleotide sequence ID" value="NZ_AP018694.1"/>
</dbReference>
<evidence type="ECO:0000313" key="9">
    <source>
        <dbReference type="Proteomes" id="UP001193389"/>
    </source>
</evidence>
<organism evidence="8 9">
    <name type="scientific">Aquipluma nitroreducens</name>
    <dbReference type="NCBI Taxonomy" id="2010828"/>
    <lineage>
        <taxon>Bacteria</taxon>
        <taxon>Pseudomonadati</taxon>
        <taxon>Bacteroidota</taxon>
        <taxon>Bacteroidia</taxon>
        <taxon>Marinilabiliales</taxon>
        <taxon>Prolixibacteraceae</taxon>
        <taxon>Aquipluma</taxon>
    </lineage>
</organism>
<keyword evidence="9" id="KW-1185">Reference proteome</keyword>